<dbReference type="EMBL" id="JH431796">
    <property type="status" value="NOT_ANNOTATED_CDS"/>
    <property type="molecule type" value="Genomic_DNA"/>
</dbReference>
<dbReference type="GO" id="GO:0042273">
    <property type="term" value="P:ribosomal large subunit biogenesis"/>
    <property type="evidence" value="ECO:0007669"/>
    <property type="project" value="TreeGrafter"/>
</dbReference>
<dbReference type="AlphaFoldDB" id="T1J284"/>
<comment type="similarity">
    <text evidence="1">Belongs to the nuclear import and ribosome assembly adapter family.</text>
</comment>
<dbReference type="PANTHER" id="PTHR13347">
    <property type="entry name" value="HEAT REPEAT-CONTAINING PROTEIN 3"/>
    <property type="match status" value="1"/>
</dbReference>
<feature type="compositionally biased region" description="Basic residues" evidence="2">
    <location>
        <begin position="1"/>
        <end position="11"/>
    </location>
</feature>
<dbReference type="InterPro" id="IPR016024">
    <property type="entry name" value="ARM-type_fold"/>
</dbReference>
<dbReference type="GO" id="GO:0006606">
    <property type="term" value="P:protein import into nucleus"/>
    <property type="evidence" value="ECO:0007669"/>
    <property type="project" value="TreeGrafter"/>
</dbReference>
<evidence type="ECO:0000313" key="4">
    <source>
        <dbReference type="EnsemblMetazoa" id="SMAR007664-PA"/>
    </source>
</evidence>
<reference evidence="5" key="1">
    <citation type="submission" date="2011-05" db="EMBL/GenBank/DDBJ databases">
        <authorList>
            <person name="Richards S.R."/>
            <person name="Qu J."/>
            <person name="Jiang H."/>
            <person name="Jhangiani S.N."/>
            <person name="Agravi P."/>
            <person name="Goodspeed R."/>
            <person name="Gross S."/>
            <person name="Mandapat C."/>
            <person name="Jackson L."/>
            <person name="Mathew T."/>
            <person name="Pu L."/>
            <person name="Thornton R."/>
            <person name="Saada N."/>
            <person name="Wilczek-Boney K.B."/>
            <person name="Lee S."/>
            <person name="Kovar C."/>
            <person name="Wu Y."/>
            <person name="Scherer S.E."/>
            <person name="Worley K.C."/>
            <person name="Muzny D.M."/>
            <person name="Gibbs R."/>
        </authorList>
    </citation>
    <scope>NUCLEOTIDE SEQUENCE</scope>
    <source>
        <strain evidence="5">Brora</strain>
    </source>
</reference>
<evidence type="ECO:0000256" key="1">
    <source>
        <dbReference type="ARBA" id="ARBA00049983"/>
    </source>
</evidence>
<dbReference type="eggNOG" id="ENOG502QWR9">
    <property type="taxonomic scope" value="Eukaryota"/>
</dbReference>
<evidence type="ECO:0000256" key="2">
    <source>
        <dbReference type="SAM" id="MobiDB-lite"/>
    </source>
</evidence>
<dbReference type="InterPro" id="IPR011989">
    <property type="entry name" value="ARM-like"/>
</dbReference>
<dbReference type="OMA" id="ENELHAD"/>
<organism evidence="4 5">
    <name type="scientific">Strigamia maritima</name>
    <name type="common">European centipede</name>
    <name type="synonym">Geophilus maritimus</name>
    <dbReference type="NCBI Taxonomy" id="126957"/>
    <lineage>
        <taxon>Eukaryota</taxon>
        <taxon>Metazoa</taxon>
        <taxon>Ecdysozoa</taxon>
        <taxon>Arthropoda</taxon>
        <taxon>Myriapoda</taxon>
        <taxon>Chilopoda</taxon>
        <taxon>Pleurostigmophora</taxon>
        <taxon>Geophilomorpha</taxon>
        <taxon>Linotaeniidae</taxon>
        <taxon>Strigamia</taxon>
    </lineage>
</organism>
<dbReference type="SUPFAM" id="SSF48371">
    <property type="entry name" value="ARM repeat"/>
    <property type="match status" value="1"/>
</dbReference>
<dbReference type="Proteomes" id="UP000014500">
    <property type="component" value="Unassembled WGS sequence"/>
</dbReference>
<protein>
    <recommendedName>
        <fullName evidence="3">SYO1-like TPR repeats domain-containing protein</fullName>
    </recommendedName>
</protein>
<dbReference type="EnsemblMetazoa" id="SMAR007664-RA">
    <property type="protein sequence ID" value="SMAR007664-PA"/>
    <property type="gene ID" value="SMAR007664"/>
</dbReference>
<evidence type="ECO:0000259" key="3">
    <source>
        <dbReference type="Pfam" id="PF25567"/>
    </source>
</evidence>
<sequence>MGKAKRNRQKRKTSEPTGLPSVKDMEEMEEMEETTGTAEESVLVAIIEKLHTSTTVEEKECACQSLSVAVIADPSIISEILKSDVIRMMAPLLMDPSYVVRHSVASALRNLSTMGHETCDAMVEQDVMTPLVALLKQHREEGWILKKTKKTEGKINTKLEILIDATHLFENNNTAIRVFNREEILSIIIQFINREVYGDKLAVAAAQCLHTTSEDNPKAIELLSQLSFSLPIETLIKQSYNGNDTTLLLLRSLAAGILLNVYHGKLSDCSVSVVAAIMTVVSETLKSDFSTLITNLLEKEELLKNDRLEEEIIRSVSDNDFVIDSLENEVENILAAQVASLEILTNVCCNDGDEDDDVNSSDASDELFCNDEEMMDDDTIKFPLTIATEISEAILSHNLLRMVLNKLNPFPDQLSKPSKEMSKLKQSITKHLLTLQCRALLCFNNLVSCLDIEELGQSDELYSTWCKLAQLCFRHTPLCSPDSESDVYCNKREHVDFLEANTSALRALTQKLALVKVPQLEHINPSEIHSMAELAQTSSEFGIRINIINIVGTIGQVLAEKASDNDKVMPLLKNIGLFFLEMASKDNVDLIVVAEAFDAIFDVFGVDDLNHLCQEINLIERLKHLLPILKHKVQSQRKTLGDHYSIKYED</sequence>
<dbReference type="InterPro" id="IPR057990">
    <property type="entry name" value="TPR_SYO1"/>
</dbReference>
<evidence type="ECO:0000313" key="5">
    <source>
        <dbReference type="Proteomes" id="UP000014500"/>
    </source>
</evidence>
<dbReference type="GO" id="GO:0051082">
    <property type="term" value="F:unfolded protein binding"/>
    <property type="evidence" value="ECO:0007669"/>
    <property type="project" value="TreeGrafter"/>
</dbReference>
<dbReference type="STRING" id="126957.T1J284"/>
<dbReference type="PANTHER" id="PTHR13347:SF1">
    <property type="entry name" value="HEAT REPEAT-CONTAINING PROTEIN 3"/>
    <property type="match status" value="1"/>
</dbReference>
<proteinExistence type="inferred from homology"/>
<feature type="region of interest" description="Disordered" evidence="2">
    <location>
        <begin position="1"/>
        <end position="38"/>
    </location>
</feature>
<dbReference type="HOGENOM" id="CLU_028600_0_0_1"/>
<dbReference type="InterPro" id="IPR052616">
    <property type="entry name" value="SYO1-like"/>
</dbReference>
<dbReference type="Gene3D" id="1.25.10.10">
    <property type="entry name" value="Leucine-rich Repeat Variant"/>
    <property type="match status" value="1"/>
</dbReference>
<reference evidence="4" key="2">
    <citation type="submission" date="2015-02" db="UniProtKB">
        <authorList>
            <consortium name="EnsemblMetazoa"/>
        </authorList>
    </citation>
    <scope>IDENTIFICATION</scope>
</reference>
<dbReference type="Pfam" id="PF25567">
    <property type="entry name" value="TPR_SYO1"/>
    <property type="match status" value="1"/>
</dbReference>
<keyword evidence="5" id="KW-1185">Reference proteome</keyword>
<name>T1J284_STRMM</name>
<dbReference type="PhylomeDB" id="T1J284"/>
<accession>T1J284</accession>
<feature type="domain" description="SYO1-like TPR repeats" evidence="3">
    <location>
        <begin position="389"/>
        <end position="645"/>
    </location>
</feature>